<dbReference type="OrthoDB" id="2677458at2"/>
<evidence type="ECO:0000259" key="1">
    <source>
        <dbReference type="PROSITE" id="PS50801"/>
    </source>
</evidence>
<dbReference type="Pfam" id="PF01740">
    <property type="entry name" value="STAS"/>
    <property type="match status" value="1"/>
</dbReference>
<name>A0A0M2SJI5_9BACI</name>
<feature type="domain" description="STAS" evidence="1">
    <location>
        <begin position="159"/>
        <end position="270"/>
    </location>
</feature>
<gene>
    <name evidence="2" type="ORF">WQ57_23070</name>
</gene>
<evidence type="ECO:0000313" key="3">
    <source>
        <dbReference type="Proteomes" id="UP000034166"/>
    </source>
</evidence>
<dbReference type="RefSeq" id="WP_046525992.1">
    <property type="nucleotide sequence ID" value="NZ_LAYY01000097.1"/>
</dbReference>
<dbReference type="PANTHER" id="PTHR33745:SF8">
    <property type="entry name" value="BLUE-LIGHT PHOTORECEPTOR"/>
    <property type="match status" value="1"/>
</dbReference>
<dbReference type="PROSITE" id="PS50801">
    <property type="entry name" value="STAS"/>
    <property type="match status" value="1"/>
</dbReference>
<dbReference type="InterPro" id="IPR036513">
    <property type="entry name" value="STAS_dom_sf"/>
</dbReference>
<dbReference type="PANTHER" id="PTHR33745">
    <property type="entry name" value="RSBT ANTAGONIST PROTEIN RSBS-RELATED"/>
    <property type="match status" value="1"/>
</dbReference>
<dbReference type="AlphaFoldDB" id="A0A0M2SJI5"/>
<dbReference type="InterPro" id="IPR002645">
    <property type="entry name" value="STAS_dom"/>
</dbReference>
<keyword evidence="3" id="KW-1185">Reference proteome</keyword>
<comment type="caution">
    <text evidence="2">The sequence shown here is derived from an EMBL/GenBank/DDBJ whole genome shotgun (WGS) entry which is preliminary data.</text>
</comment>
<accession>A0A0M2SJI5</accession>
<dbReference type="PATRIC" id="fig|1408103.3.peg.4975"/>
<dbReference type="EMBL" id="LAYY01000097">
    <property type="protein sequence ID" value="KKK34433.1"/>
    <property type="molecule type" value="Genomic_DNA"/>
</dbReference>
<dbReference type="CDD" id="cd07041">
    <property type="entry name" value="STAS_RsbR_RsbS_like"/>
    <property type="match status" value="1"/>
</dbReference>
<reference evidence="2 3" key="1">
    <citation type="submission" date="2015-04" db="EMBL/GenBank/DDBJ databases">
        <title>Taxonomic description and genome sequence of Bacillus campisalis sp. nov., a novel member of the genus Bacillus isolated from solar saltern.</title>
        <authorList>
            <person name="Mathan Kumar R."/>
            <person name="Kaur G."/>
            <person name="Kumar A."/>
            <person name="Singh N.K."/>
            <person name="Kaur N."/>
            <person name="Kumar N."/>
            <person name="Mayilraj S."/>
        </authorList>
    </citation>
    <scope>NUCLEOTIDE SEQUENCE [LARGE SCALE GENOMIC DNA]</scope>
    <source>
        <strain evidence="2 3">SA2-6</strain>
    </source>
</reference>
<organism evidence="2 3">
    <name type="scientific">Mesobacillus campisalis</name>
    <dbReference type="NCBI Taxonomy" id="1408103"/>
    <lineage>
        <taxon>Bacteria</taxon>
        <taxon>Bacillati</taxon>
        <taxon>Bacillota</taxon>
        <taxon>Bacilli</taxon>
        <taxon>Bacillales</taxon>
        <taxon>Bacillaceae</taxon>
        <taxon>Mesobacillus</taxon>
    </lineage>
</organism>
<dbReference type="Proteomes" id="UP000034166">
    <property type="component" value="Unassembled WGS sequence"/>
</dbReference>
<evidence type="ECO:0000313" key="2">
    <source>
        <dbReference type="EMBL" id="KKK34433.1"/>
    </source>
</evidence>
<proteinExistence type="predicted"/>
<sequence>MTKMSLVADHFMKHSDQLAVEIVEDVIQQMDLKIPEWEKQQAIQMYKEFMGYLGKDLMNKLGGVPEELLAWSKDNGERGAASGGRISEIVVRYPPTRNSFSNIVTSLSQVYELSVEESVFLLSRINWLLDLSLNETLFAFERLSDEIEKETQKELAELSAPVVPIKEGVAVLPLIGSMDSYRAHHILENVIPRIAEEKVNYLIADFSGLYNIDLDIARYLFQIENVLRLLGITTIITGLRPKLAQTAVLGGIDLTSIKTFATVKQAVENID</sequence>
<dbReference type="Gene3D" id="3.30.750.24">
    <property type="entry name" value="STAS domain"/>
    <property type="match status" value="1"/>
</dbReference>
<dbReference type="InterPro" id="IPR051932">
    <property type="entry name" value="Bact_StressResp_Reg"/>
</dbReference>
<dbReference type="SUPFAM" id="SSF52091">
    <property type="entry name" value="SpoIIaa-like"/>
    <property type="match status" value="1"/>
</dbReference>
<protein>
    <submittedName>
        <fullName evidence="2">Anti-sigma factor antagonist</fullName>
    </submittedName>
</protein>